<keyword evidence="3 4" id="KW-0315">Glutamine amidotransferase</keyword>
<evidence type="ECO:0000313" key="7">
    <source>
        <dbReference type="EMBL" id="SHI45487.1"/>
    </source>
</evidence>
<feature type="domain" description="CobB/CobQ-like glutamine amidotransferase" evidence="6">
    <location>
        <begin position="257"/>
        <end position="454"/>
    </location>
</feature>
<dbReference type="GO" id="GO:0015420">
    <property type="term" value="F:ABC-type vitamin B12 transporter activity"/>
    <property type="evidence" value="ECO:0007669"/>
    <property type="project" value="UniProtKB-UniRule"/>
</dbReference>
<dbReference type="SUPFAM" id="SSF52540">
    <property type="entry name" value="P-loop containing nucleoside triphosphate hydrolases"/>
    <property type="match status" value="1"/>
</dbReference>
<evidence type="ECO:0000256" key="3">
    <source>
        <dbReference type="ARBA" id="ARBA00022962"/>
    </source>
</evidence>
<evidence type="ECO:0000256" key="2">
    <source>
        <dbReference type="ARBA" id="ARBA00022573"/>
    </source>
</evidence>
<dbReference type="UniPathway" id="UPA00148"/>
<dbReference type="RefSeq" id="WP_072867051.1">
    <property type="nucleotide sequence ID" value="NZ_FQZM01000004.1"/>
</dbReference>
<dbReference type="CDD" id="cd05389">
    <property type="entry name" value="CobQ_N"/>
    <property type="match status" value="1"/>
</dbReference>
<accession>A0A1M6B9Z4</accession>
<keyword evidence="2 4" id="KW-0169">Cobalamin biosynthesis</keyword>
<dbReference type="InterPro" id="IPR047045">
    <property type="entry name" value="CobQ_N"/>
</dbReference>
<dbReference type="InterPro" id="IPR027417">
    <property type="entry name" value="P-loop_NTPase"/>
</dbReference>
<dbReference type="Pfam" id="PF07685">
    <property type="entry name" value="GATase_3"/>
    <property type="match status" value="1"/>
</dbReference>
<dbReference type="InterPro" id="IPR004459">
    <property type="entry name" value="CobQ_synth"/>
</dbReference>
<dbReference type="Gene3D" id="3.40.50.300">
    <property type="entry name" value="P-loop containing nucleotide triphosphate hydrolases"/>
    <property type="match status" value="1"/>
</dbReference>
<dbReference type="HAMAP" id="MF_00028">
    <property type="entry name" value="CobQ"/>
    <property type="match status" value="1"/>
</dbReference>
<feature type="active site" description="Nucleophile" evidence="4">
    <location>
        <position position="336"/>
    </location>
</feature>
<sequence>MLARTIMVQGTASHVGKSVLVAALCRIFYQDGYRVAPFKSQNMALNSFVTRDGGEMGRAQVVQAEAAGIEPHVDMNPILLKPTGQASSQVIVLGRPVGNLSAREYHNGYAQMAWEVICQALDRLRRRYEIVAIEGAGSPAEVNLQATEIVNMRVARLAEAPVLLAADIDKGGALAAVVGTLELLPEEDRRRVAGIIINKFRGDLKLFQPAVDFLEAKTGIPVVGVVPYFEGFRVQEEDTVSEESLRRSRTSSRGEVEIAVIHLPHISNFTDFDPLEDEPDVNLRYIGKGTPLGHPDLIILPGSKNTIEDLVSLKRWGLAGEICRLAREGVPVIGICGGFQMLGKELADPYHTESSIPRIEGLGLLDISTSFEPEKVTTQVEATVTGRGPLLSPARGQRVVGYEIHMGRTQLGSGAVPAFHIHRRSGETVDCPDGAQDEQGLVFGTYIHGLFDDDGFRRQLLNALRLRKGLAPLEQGGTSHLEQRERDYDRLAAVVRGSLDMGRIYQLLGLPGPKAKGPMAGAV</sequence>
<evidence type="ECO:0000256" key="4">
    <source>
        <dbReference type="HAMAP-Rule" id="MF_00028"/>
    </source>
</evidence>
<dbReference type="InterPro" id="IPR033949">
    <property type="entry name" value="CobQ_GATase1"/>
</dbReference>
<feature type="active site" evidence="4">
    <location>
        <position position="448"/>
    </location>
</feature>
<evidence type="ECO:0000256" key="1">
    <source>
        <dbReference type="ARBA" id="ARBA00004953"/>
    </source>
</evidence>
<proteinExistence type="inferred from homology"/>
<dbReference type="PROSITE" id="PS51274">
    <property type="entry name" value="GATASE_COBBQ"/>
    <property type="match status" value="1"/>
</dbReference>
<dbReference type="PANTHER" id="PTHR21343">
    <property type="entry name" value="DETHIOBIOTIN SYNTHETASE"/>
    <property type="match status" value="1"/>
</dbReference>
<reference evidence="8" key="1">
    <citation type="submission" date="2016-11" db="EMBL/GenBank/DDBJ databases">
        <authorList>
            <person name="Varghese N."/>
            <person name="Submissions S."/>
        </authorList>
    </citation>
    <scope>NUCLEOTIDE SEQUENCE [LARGE SCALE GENOMIC DNA]</scope>
    <source>
        <strain evidence="8">DSM 16057</strain>
    </source>
</reference>
<comment type="similarity">
    <text evidence="4">Belongs to the CobB/CobQ family. CobQ subfamily.</text>
</comment>
<dbReference type="EMBL" id="FQZM01000004">
    <property type="protein sequence ID" value="SHI45487.1"/>
    <property type="molecule type" value="Genomic_DNA"/>
</dbReference>
<comment type="pathway">
    <text evidence="1 4">Cofactor biosynthesis; adenosylcobalamin biosynthesis.</text>
</comment>
<dbReference type="Gene3D" id="3.40.50.880">
    <property type="match status" value="1"/>
</dbReference>
<dbReference type="SUPFAM" id="SSF52317">
    <property type="entry name" value="Class I glutamine amidotransferase-like"/>
    <property type="match status" value="1"/>
</dbReference>
<dbReference type="PANTHER" id="PTHR21343:SF1">
    <property type="entry name" value="COBYRIC ACID SYNTHASE"/>
    <property type="match status" value="1"/>
</dbReference>
<dbReference type="InterPro" id="IPR029062">
    <property type="entry name" value="Class_I_gatase-like"/>
</dbReference>
<keyword evidence="8" id="KW-1185">Reference proteome</keyword>
<dbReference type="AlphaFoldDB" id="A0A1M6B9Z4"/>
<dbReference type="STRING" id="1121432.SAMN02745219_00360"/>
<dbReference type="GO" id="GO:0009236">
    <property type="term" value="P:cobalamin biosynthetic process"/>
    <property type="evidence" value="ECO:0007669"/>
    <property type="project" value="UniProtKB-UniRule"/>
</dbReference>
<protein>
    <recommendedName>
        <fullName evidence="4">Cobyric acid synthase</fullName>
    </recommendedName>
</protein>
<dbReference type="Proteomes" id="UP000184529">
    <property type="component" value="Unassembled WGS sequence"/>
</dbReference>
<dbReference type="NCBIfam" id="TIGR00313">
    <property type="entry name" value="cobQ"/>
    <property type="match status" value="1"/>
</dbReference>
<comment type="function">
    <text evidence="4">Catalyzes amidations at positions B, D, E, and G on adenosylcobyrinic A,C-diamide. NH(2) groups are provided by glutamine, and one molecule of ATP is hydrogenolyzed for each amidation.</text>
</comment>
<dbReference type="InterPro" id="IPR002586">
    <property type="entry name" value="CobQ/CobB/MinD/ParA_Nub-bd_dom"/>
</dbReference>
<feature type="domain" description="CobQ/CobB/MinD/ParA nucleotide binding" evidence="5">
    <location>
        <begin position="6"/>
        <end position="232"/>
    </location>
</feature>
<dbReference type="CDD" id="cd01750">
    <property type="entry name" value="GATase1_CobQ"/>
    <property type="match status" value="1"/>
</dbReference>
<dbReference type="Pfam" id="PF01656">
    <property type="entry name" value="CbiA"/>
    <property type="match status" value="1"/>
</dbReference>
<dbReference type="GO" id="GO:0003824">
    <property type="term" value="F:catalytic activity"/>
    <property type="evidence" value="ECO:0007669"/>
    <property type="project" value="InterPro"/>
</dbReference>
<dbReference type="NCBIfam" id="NF001989">
    <property type="entry name" value="PRK00784.1"/>
    <property type="match status" value="1"/>
</dbReference>
<dbReference type="InterPro" id="IPR011698">
    <property type="entry name" value="GATase_3"/>
</dbReference>
<organism evidence="7 8">
    <name type="scientific">Desulfofundulus thermosubterraneus DSM 16057</name>
    <dbReference type="NCBI Taxonomy" id="1121432"/>
    <lineage>
        <taxon>Bacteria</taxon>
        <taxon>Bacillati</taxon>
        <taxon>Bacillota</taxon>
        <taxon>Clostridia</taxon>
        <taxon>Eubacteriales</taxon>
        <taxon>Peptococcaceae</taxon>
        <taxon>Desulfofundulus</taxon>
    </lineage>
</organism>
<dbReference type="OrthoDB" id="9808302at2"/>
<evidence type="ECO:0000259" key="5">
    <source>
        <dbReference type="Pfam" id="PF01656"/>
    </source>
</evidence>
<evidence type="ECO:0000313" key="8">
    <source>
        <dbReference type="Proteomes" id="UP000184529"/>
    </source>
</evidence>
<name>A0A1M6B9Z4_9FIRM</name>
<evidence type="ECO:0000259" key="6">
    <source>
        <dbReference type="Pfam" id="PF07685"/>
    </source>
</evidence>
<gene>
    <name evidence="4" type="primary">cobQ</name>
    <name evidence="7" type="ORF">SAMN02745219_00360</name>
</gene>